<evidence type="ECO:0000313" key="5">
    <source>
        <dbReference type="Proteomes" id="UP000023152"/>
    </source>
</evidence>
<protein>
    <submittedName>
        <fullName evidence="4">WD-40 repeat protein</fullName>
    </submittedName>
</protein>
<organism evidence="4 5">
    <name type="scientific">Reticulomyxa filosa</name>
    <dbReference type="NCBI Taxonomy" id="46433"/>
    <lineage>
        <taxon>Eukaryota</taxon>
        <taxon>Sar</taxon>
        <taxon>Rhizaria</taxon>
        <taxon>Retaria</taxon>
        <taxon>Foraminifera</taxon>
        <taxon>Monothalamids</taxon>
        <taxon>Reticulomyxidae</taxon>
        <taxon>Reticulomyxa</taxon>
    </lineage>
</organism>
<feature type="non-terminal residue" evidence="4">
    <location>
        <position position="1"/>
    </location>
</feature>
<dbReference type="PANTHER" id="PTHR19848">
    <property type="entry name" value="WD40 REPEAT PROTEIN"/>
    <property type="match status" value="1"/>
</dbReference>
<dbReference type="AlphaFoldDB" id="X6MYG2"/>
<dbReference type="Gene3D" id="2.130.10.10">
    <property type="entry name" value="YVTN repeat-like/Quinoprotein amine dehydrogenase"/>
    <property type="match status" value="2"/>
</dbReference>
<dbReference type="Pfam" id="PF00400">
    <property type="entry name" value="WD40"/>
    <property type="match status" value="3"/>
</dbReference>
<dbReference type="SMART" id="SM00320">
    <property type="entry name" value="WD40"/>
    <property type="match status" value="4"/>
</dbReference>
<feature type="repeat" description="WD" evidence="3">
    <location>
        <begin position="187"/>
        <end position="209"/>
    </location>
</feature>
<dbReference type="InterPro" id="IPR020472">
    <property type="entry name" value="WD40_PAC1"/>
</dbReference>
<evidence type="ECO:0000313" key="4">
    <source>
        <dbReference type="EMBL" id="ETO18673.1"/>
    </source>
</evidence>
<evidence type="ECO:0000256" key="2">
    <source>
        <dbReference type="ARBA" id="ARBA00022737"/>
    </source>
</evidence>
<evidence type="ECO:0000256" key="1">
    <source>
        <dbReference type="ARBA" id="ARBA00022574"/>
    </source>
</evidence>
<dbReference type="PRINTS" id="PR00320">
    <property type="entry name" value="GPROTEINBRPT"/>
</dbReference>
<proteinExistence type="predicted"/>
<feature type="repeat" description="WD" evidence="3">
    <location>
        <begin position="233"/>
        <end position="252"/>
    </location>
</feature>
<keyword evidence="5" id="KW-1185">Reference proteome</keyword>
<dbReference type="EMBL" id="ASPP01014559">
    <property type="protein sequence ID" value="ETO18673.1"/>
    <property type="molecule type" value="Genomic_DNA"/>
</dbReference>
<dbReference type="InterPro" id="IPR015943">
    <property type="entry name" value="WD40/YVTN_repeat-like_dom_sf"/>
</dbReference>
<name>X6MYG2_RETFI</name>
<dbReference type="InterPro" id="IPR019775">
    <property type="entry name" value="WD40_repeat_CS"/>
</dbReference>
<comment type="caution">
    <text evidence="4">The sequence shown here is derived from an EMBL/GenBank/DDBJ whole genome shotgun (WGS) entry which is preliminary data.</text>
</comment>
<dbReference type="SUPFAM" id="SSF50978">
    <property type="entry name" value="WD40 repeat-like"/>
    <property type="match status" value="1"/>
</dbReference>
<accession>X6MYG2</accession>
<dbReference type="Proteomes" id="UP000023152">
    <property type="component" value="Unassembled WGS sequence"/>
</dbReference>
<gene>
    <name evidence="4" type="ORF">RFI_18590</name>
</gene>
<dbReference type="PANTHER" id="PTHR19848:SF8">
    <property type="entry name" value="F-BOX AND WD REPEAT DOMAIN CONTAINING 7"/>
    <property type="match status" value="1"/>
</dbReference>
<dbReference type="InterPro" id="IPR001680">
    <property type="entry name" value="WD40_rpt"/>
</dbReference>
<sequence>NFFTFQLLQTKLNLLSKVNFELMRSFKLINTFTGHANILWSIDYATFDNCQFICSGSNDKTVRVCDVDNNEQIQLFNGHLSTQLQIFNEHNSKANGIEFSPLNGAICLCSGSGDKTICLLDVETSKSLHVSNGHNMVFGVLIFHHYKTITKMIINKMNNICVIDGNGYTIYWIVTIKYGSNELLNTILSRSSDESIRLWDIRSDQQIQVFNRHTSYVLFVEYSQFVINDSSVNSNVICSGSSDNTIRFWDIRLNKSELYMIKGDQKEDNGIYCLKFIVLKKKDDTKNAKYDLNLCYGSGKGPICIW</sequence>
<keyword evidence="2" id="KW-0677">Repeat</keyword>
<dbReference type="PROSITE" id="PS00678">
    <property type="entry name" value="WD_REPEATS_1"/>
    <property type="match status" value="1"/>
</dbReference>
<dbReference type="InterPro" id="IPR036322">
    <property type="entry name" value="WD40_repeat_dom_sf"/>
</dbReference>
<evidence type="ECO:0000256" key="3">
    <source>
        <dbReference type="PROSITE-ProRule" id="PRU00221"/>
    </source>
</evidence>
<dbReference type="PROSITE" id="PS50082">
    <property type="entry name" value="WD_REPEATS_2"/>
    <property type="match status" value="2"/>
</dbReference>
<reference evidence="4 5" key="1">
    <citation type="journal article" date="2013" name="Curr. Biol.">
        <title>The Genome of the Foraminiferan Reticulomyxa filosa.</title>
        <authorList>
            <person name="Glockner G."/>
            <person name="Hulsmann N."/>
            <person name="Schleicher M."/>
            <person name="Noegel A.A."/>
            <person name="Eichinger L."/>
            <person name="Gallinger C."/>
            <person name="Pawlowski J."/>
            <person name="Sierra R."/>
            <person name="Euteneuer U."/>
            <person name="Pillet L."/>
            <person name="Moustafa A."/>
            <person name="Platzer M."/>
            <person name="Groth M."/>
            <person name="Szafranski K."/>
            <person name="Schliwa M."/>
        </authorList>
    </citation>
    <scope>NUCLEOTIDE SEQUENCE [LARGE SCALE GENOMIC DNA]</scope>
</reference>
<keyword evidence="1 3" id="KW-0853">WD repeat</keyword>